<proteinExistence type="predicted"/>
<protein>
    <submittedName>
        <fullName evidence="1">Uncharacterized protein</fullName>
    </submittedName>
</protein>
<accession>A0A0K2U970</accession>
<sequence length="48" mass="5762">RDIFFIDSKVQVLLFVDPIFTSFTSLSHTELNQVKKVLDRWPLLRVWL</sequence>
<dbReference type="AlphaFoldDB" id="A0A0K2U970"/>
<feature type="non-terminal residue" evidence="1">
    <location>
        <position position="1"/>
    </location>
</feature>
<organism evidence="1">
    <name type="scientific">Lepeophtheirus salmonis</name>
    <name type="common">Salmon louse</name>
    <name type="synonym">Caligus salmonis</name>
    <dbReference type="NCBI Taxonomy" id="72036"/>
    <lineage>
        <taxon>Eukaryota</taxon>
        <taxon>Metazoa</taxon>
        <taxon>Ecdysozoa</taxon>
        <taxon>Arthropoda</taxon>
        <taxon>Crustacea</taxon>
        <taxon>Multicrustacea</taxon>
        <taxon>Hexanauplia</taxon>
        <taxon>Copepoda</taxon>
        <taxon>Siphonostomatoida</taxon>
        <taxon>Caligidae</taxon>
        <taxon>Lepeophtheirus</taxon>
    </lineage>
</organism>
<name>A0A0K2U970_LEPSM</name>
<dbReference type="EMBL" id="HACA01017249">
    <property type="protein sequence ID" value="CDW34610.1"/>
    <property type="molecule type" value="Transcribed_RNA"/>
</dbReference>
<reference evidence="1" key="1">
    <citation type="submission" date="2014-05" db="EMBL/GenBank/DDBJ databases">
        <authorList>
            <person name="Chronopoulou M."/>
        </authorList>
    </citation>
    <scope>NUCLEOTIDE SEQUENCE</scope>
    <source>
        <tissue evidence="1">Whole organism</tissue>
    </source>
</reference>
<evidence type="ECO:0000313" key="1">
    <source>
        <dbReference type="EMBL" id="CDW34610.1"/>
    </source>
</evidence>